<dbReference type="AlphaFoldDB" id="A0AAW0XIS1"/>
<gene>
    <name evidence="3" type="ORF">OTU49_000726</name>
</gene>
<feature type="domain" description="C-type lectin" evidence="2">
    <location>
        <begin position="124"/>
        <end position="238"/>
    </location>
</feature>
<protein>
    <recommendedName>
        <fullName evidence="2">C-type lectin domain-containing protein</fullName>
    </recommendedName>
</protein>
<dbReference type="SUPFAM" id="SSF56436">
    <property type="entry name" value="C-type lectin-like"/>
    <property type="match status" value="1"/>
</dbReference>
<name>A0AAW0XIS1_CHEQU</name>
<dbReference type="EMBL" id="JARKIK010000022">
    <property type="protein sequence ID" value="KAK8744302.1"/>
    <property type="molecule type" value="Genomic_DNA"/>
</dbReference>
<dbReference type="InterPro" id="IPR016187">
    <property type="entry name" value="CTDL_fold"/>
</dbReference>
<evidence type="ECO:0000313" key="4">
    <source>
        <dbReference type="Proteomes" id="UP001445076"/>
    </source>
</evidence>
<dbReference type="Gene3D" id="3.10.100.10">
    <property type="entry name" value="Mannose-Binding Protein A, subunit A"/>
    <property type="match status" value="1"/>
</dbReference>
<comment type="caution">
    <text evidence="3">The sequence shown here is derived from an EMBL/GenBank/DDBJ whole genome shotgun (WGS) entry which is preliminary data.</text>
</comment>
<reference evidence="3 4" key="1">
    <citation type="journal article" date="2024" name="BMC Genomics">
        <title>Genome assembly of redclaw crayfish (Cherax quadricarinatus) provides insights into its immune adaptation and hypoxia tolerance.</title>
        <authorList>
            <person name="Liu Z."/>
            <person name="Zheng J."/>
            <person name="Li H."/>
            <person name="Fang K."/>
            <person name="Wang S."/>
            <person name="He J."/>
            <person name="Zhou D."/>
            <person name="Weng S."/>
            <person name="Chi M."/>
            <person name="Gu Z."/>
            <person name="He J."/>
            <person name="Li F."/>
            <person name="Wang M."/>
        </authorList>
    </citation>
    <scope>NUCLEOTIDE SEQUENCE [LARGE SCALE GENOMIC DNA]</scope>
    <source>
        <strain evidence="3">ZL_2023a</strain>
    </source>
</reference>
<sequence>MRLERGLLLRLLLTAVLAFTAADEDDADHRIPLDTISSGIHKISAILEGRRDSCKKKLSQPVETRVSELEKLVARQWEGLQEVEQEVKAMEDKMSVLLQYRGSADPTPAHQEFLSGCVEPFEIAAGGCFWAHKDPSLSWKQARKRCQQEGGDLATPEDLTAARHYLRRKLGSDFWYVWLGGTITGPRKWTWLDGRELESSEDHWAATPESGDCLALNGGRGYRAMEWDCESENWFLCEKKLG</sequence>
<dbReference type="Proteomes" id="UP001445076">
    <property type="component" value="Unassembled WGS sequence"/>
</dbReference>
<evidence type="ECO:0000259" key="2">
    <source>
        <dbReference type="PROSITE" id="PS50041"/>
    </source>
</evidence>
<dbReference type="PANTHER" id="PTHR22803">
    <property type="entry name" value="MANNOSE, PHOSPHOLIPASE, LECTIN RECEPTOR RELATED"/>
    <property type="match status" value="1"/>
</dbReference>
<organism evidence="3 4">
    <name type="scientific">Cherax quadricarinatus</name>
    <name type="common">Australian red claw crayfish</name>
    <dbReference type="NCBI Taxonomy" id="27406"/>
    <lineage>
        <taxon>Eukaryota</taxon>
        <taxon>Metazoa</taxon>
        <taxon>Ecdysozoa</taxon>
        <taxon>Arthropoda</taxon>
        <taxon>Crustacea</taxon>
        <taxon>Multicrustacea</taxon>
        <taxon>Malacostraca</taxon>
        <taxon>Eumalacostraca</taxon>
        <taxon>Eucarida</taxon>
        <taxon>Decapoda</taxon>
        <taxon>Pleocyemata</taxon>
        <taxon>Astacidea</taxon>
        <taxon>Parastacoidea</taxon>
        <taxon>Parastacidae</taxon>
        <taxon>Cherax</taxon>
    </lineage>
</organism>
<dbReference type="PROSITE" id="PS50041">
    <property type="entry name" value="C_TYPE_LECTIN_2"/>
    <property type="match status" value="1"/>
</dbReference>
<proteinExistence type="predicted"/>
<dbReference type="InterPro" id="IPR016186">
    <property type="entry name" value="C-type_lectin-like/link_sf"/>
</dbReference>
<dbReference type="SMART" id="SM00034">
    <property type="entry name" value="CLECT"/>
    <property type="match status" value="1"/>
</dbReference>
<dbReference type="InterPro" id="IPR001304">
    <property type="entry name" value="C-type_lectin-like"/>
</dbReference>
<keyword evidence="1" id="KW-0732">Signal</keyword>
<accession>A0AAW0XIS1</accession>
<evidence type="ECO:0000313" key="3">
    <source>
        <dbReference type="EMBL" id="KAK8744302.1"/>
    </source>
</evidence>
<dbReference type="CDD" id="cd00037">
    <property type="entry name" value="CLECT"/>
    <property type="match status" value="1"/>
</dbReference>
<keyword evidence="4" id="KW-1185">Reference proteome</keyword>
<dbReference type="InterPro" id="IPR050111">
    <property type="entry name" value="C-type_lectin/snaclec_domain"/>
</dbReference>
<evidence type="ECO:0000256" key="1">
    <source>
        <dbReference type="SAM" id="SignalP"/>
    </source>
</evidence>
<feature type="signal peptide" evidence="1">
    <location>
        <begin position="1"/>
        <end position="22"/>
    </location>
</feature>
<feature type="chain" id="PRO_5043609438" description="C-type lectin domain-containing protein" evidence="1">
    <location>
        <begin position="23"/>
        <end position="242"/>
    </location>
</feature>
<dbReference type="Pfam" id="PF00059">
    <property type="entry name" value="Lectin_C"/>
    <property type="match status" value="1"/>
</dbReference>